<evidence type="ECO:0000313" key="2">
    <source>
        <dbReference type="Proteomes" id="UP000887540"/>
    </source>
</evidence>
<feature type="compositionally biased region" description="Gly residues" evidence="1">
    <location>
        <begin position="701"/>
        <end position="710"/>
    </location>
</feature>
<evidence type="ECO:0000256" key="1">
    <source>
        <dbReference type="SAM" id="MobiDB-lite"/>
    </source>
</evidence>
<feature type="region of interest" description="Disordered" evidence="1">
    <location>
        <begin position="277"/>
        <end position="327"/>
    </location>
</feature>
<keyword evidence="2" id="KW-1185">Reference proteome</keyword>
<feature type="compositionally biased region" description="Acidic residues" evidence="1">
    <location>
        <begin position="277"/>
        <end position="287"/>
    </location>
</feature>
<feature type="compositionally biased region" description="Polar residues" evidence="1">
    <location>
        <begin position="554"/>
        <end position="568"/>
    </location>
</feature>
<reference evidence="3" key="1">
    <citation type="submission" date="2022-11" db="UniProtKB">
        <authorList>
            <consortium name="WormBaseParasite"/>
        </authorList>
    </citation>
    <scope>IDENTIFICATION</scope>
</reference>
<sequence>MINDLGVMREQILNLESKLQCERDRNFVLRLENNGCLYKTIDCLHKAHPKVSYDTFSESFDYIPILENVYENGVANENLVDPQLLTLDCAKTTNFDESKFSNKYIVAVRLTNGTDFNPSRIEQIITNVKKSKLILYIDETFCTMKHLSYILDKLPASKIVLPFTTKLTTLDPKTTSRMRKCSFLVSEQLDDSLMIQFLEILPLRQILLAFPNNEKMLKQEPNVAKMLSDMQELVEYVAEHKDLEPEQLILATANNACKLMPKLKAICDEIVEREADIEEAESEEEHDDSSGIGSVTVHEKSRKEEYRKEEVEYQQNRNYQDSDSELENFDERYDTSSFVELLMDQNAKLELLRAYVEMLRNQQSPAISSEELDEIYNKNDKSSNKQKSQKQSPIKNSDKKNQNTKETKKPIPVREIVNGCFKDDKGRWHDVLTGRYCKAPEGFETAETPKKSFSLKNLFNKSKKQASDDNKPPKQVDTQGKYFQDSRGRWHGPDGKFCKPPAGAETMVNSKSSEVTKTNGAAQPNEKKTYEGGYYLDSRNRWHGPDGKFCTPPVNVTQHTTPIKSSPVAQMPAKVVPNPTSERKTTSDGYFQDGRGRWHGPNGKFSKPPELLKTSSPVPPPPVQVSTPVVSSNTQNSTSSTRITTNGGNYQDVNGRWHGANGRFIKAPEPPSYSSYTPSYSSNYGSSGYSSMSSTNSYGGGGGYSSGGLNGYKQDCNGRWHGPDGRSDEDDNSKKTFNVGSYPILPMKLIQKNLYA</sequence>
<feature type="compositionally biased region" description="Basic and acidic residues" evidence="1">
    <location>
        <begin position="484"/>
        <end position="497"/>
    </location>
</feature>
<feature type="compositionally biased region" description="Basic and acidic residues" evidence="1">
    <location>
        <begin position="396"/>
        <end position="409"/>
    </location>
</feature>
<dbReference type="Proteomes" id="UP000887540">
    <property type="component" value="Unplaced"/>
</dbReference>
<accession>A0A914CCI9</accession>
<feature type="compositionally biased region" description="Basic and acidic residues" evidence="1">
    <location>
        <begin position="465"/>
        <end position="474"/>
    </location>
</feature>
<dbReference type="AlphaFoldDB" id="A0A914CCI9"/>
<feature type="region of interest" description="Disordered" evidence="1">
    <location>
        <begin position="546"/>
        <end position="651"/>
    </location>
</feature>
<protein>
    <submittedName>
        <fullName evidence="3">Uncharacterized protein</fullName>
    </submittedName>
</protein>
<name>A0A914CCI9_9BILA</name>
<feature type="compositionally biased region" description="Polar residues" evidence="1">
    <location>
        <begin position="642"/>
        <end position="651"/>
    </location>
</feature>
<feature type="region of interest" description="Disordered" evidence="1">
    <location>
        <begin position="447"/>
        <end position="531"/>
    </location>
</feature>
<feature type="compositionally biased region" description="Basic and acidic residues" evidence="1">
    <location>
        <begin position="297"/>
        <end position="311"/>
    </location>
</feature>
<feature type="compositionally biased region" description="Basic and acidic residues" evidence="1">
    <location>
        <begin position="716"/>
        <end position="726"/>
    </location>
</feature>
<feature type="region of interest" description="Disordered" evidence="1">
    <location>
        <begin position="701"/>
        <end position="737"/>
    </location>
</feature>
<feature type="region of interest" description="Disordered" evidence="1">
    <location>
        <begin position="377"/>
        <end position="411"/>
    </location>
</feature>
<feature type="compositionally biased region" description="Low complexity" evidence="1">
    <location>
        <begin position="385"/>
        <end position="395"/>
    </location>
</feature>
<evidence type="ECO:0000313" key="3">
    <source>
        <dbReference type="WBParaSite" id="ACRNAN_Path_831.g3169.t1"/>
    </source>
</evidence>
<organism evidence="2 3">
    <name type="scientific">Acrobeloides nanus</name>
    <dbReference type="NCBI Taxonomy" id="290746"/>
    <lineage>
        <taxon>Eukaryota</taxon>
        <taxon>Metazoa</taxon>
        <taxon>Ecdysozoa</taxon>
        <taxon>Nematoda</taxon>
        <taxon>Chromadorea</taxon>
        <taxon>Rhabditida</taxon>
        <taxon>Tylenchina</taxon>
        <taxon>Cephalobomorpha</taxon>
        <taxon>Cephaloboidea</taxon>
        <taxon>Cephalobidae</taxon>
        <taxon>Acrobeloides</taxon>
    </lineage>
</organism>
<dbReference type="WBParaSite" id="ACRNAN_Path_831.g3169.t1">
    <property type="protein sequence ID" value="ACRNAN_Path_831.g3169.t1"/>
    <property type="gene ID" value="ACRNAN_Path_831.g3169"/>
</dbReference>
<proteinExistence type="predicted"/>
<feature type="compositionally biased region" description="Low complexity" evidence="1">
    <location>
        <begin position="624"/>
        <end position="641"/>
    </location>
</feature>
<feature type="compositionally biased region" description="Polar residues" evidence="1">
    <location>
        <begin position="507"/>
        <end position="522"/>
    </location>
</feature>